<dbReference type="InterPro" id="IPR001254">
    <property type="entry name" value="Trypsin_dom"/>
</dbReference>
<evidence type="ECO:0000256" key="2">
    <source>
        <dbReference type="ARBA" id="ARBA00024195"/>
    </source>
</evidence>
<dbReference type="CDD" id="cd00190">
    <property type="entry name" value="Tryp_SPc"/>
    <property type="match status" value="1"/>
</dbReference>
<evidence type="ECO:0000256" key="1">
    <source>
        <dbReference type="ARBA" id="ARBA00023157"/>
    </source>
</evidence>
<feature type="chain" id="PRO_5040496426" description="Peptidase S1 domain-containing protein" evidence="4">
    <location>
        <begin position="19"/>
        <end position="523"/>
    </location>
</feature>
<evidence type="ECO:0000256" key="4">
    <source>
        <dbReference type="SAM" id="SignalP"/>
    </source>
</evidence>
<feature type="compositionally biased region" description="Basic and acidic residues" evidence="3">
    <location>
        <begin position="349"/>
        <end position="358"/>
    </location>
</feature>
<keyword evidence="4" id="KW-0732">Signal</keyword>
<dbReference type="EMBL" id="OV725081">
    <property type="protein sequence ID" value="CAH1400945.1"/>
    <property type="molecule type" value="Genomic_DNA"/>
</dbReference>
<feature type="region of interest" description="Disordered" evidence="3">
    <location>
        <begin position="322"/>
        <end position="379"/>
    </location>
</feature>
<reference evidence="6" key="1">
    <citation type="submission" date="2022-01" db="EMBL/GenBank/DDBJ databases">
        <authorList>
            <person name="King R."/>
        </authorList>
    </citation>
    <scope>NUCLEOTIDE SEQUENCE</scope>
</reference>
<dbReference type="InterPro" id="IPR009003">
    <property type="entry name" value="Peptidase_S1_PA"/>
</dbReference>
<dbReference type="InterPro" id="IPR051487">
    <property type="entry name" value="Ser/Thr_Proteases_Immune/Dev"/>
</dbReference>
<dbReference type="OrthoDB" id="6380398at2759"/>
<dbReference type="GO" id="GO:0004252">
    <property type="term" value="F:serine-type endopeptidase activity"/>
    <property type="evidence" value="ECO:0007669"/>
    <property type="project" value="InterPro"/>
</dbReference>
<keyword evidence="7" id="KW-1185">Reference proteome</keyword>
<evidence type="ECO:0000313" key="6">
    <source>
        <dbReference type="EMBL" id="CAH1400945.1"/>
    </source>
</evidence>
<dbReference type="PROSITE" id="PS00134">
    <property type="entry name" value="TRYPSIN_HIS"/>
    <property type="match status" value="1"/>
</dbReference>
<dbReference type="SMART" id="SM00020">
    <property type="entry name" value="Tryp_SPc"/>
    <property type="match status" value="1"/>
</dbReference>
<dbReference type="PANTHER" id="PTHR24256">
    <property type="entry name" value="TRYPTASE-RELATED"/>
    <property type="match status" value="1"/>
</dbReference>
<protein>
    <recommendedName>
        <fullName evidence="5">Peptidase S1 domain-containing protein</fullName>
    </recommendedName>
</protein>
<dbReference type="Proteomes" id="UP001152798">
    <property type="component" value="Chromosome 5"/>
</dbReference>
<dbReference type="InterPro" id="IPR018114">
    <property type="entry name" value="TRYPSIN_HIS"/>
</dbReference>
<sequence>MKVLVCLMLICVSWVTNQNLNCNCGRTNMKKIINGKSTNKNEYPWMVHLSNGCGGSIITEYHVLTAAHCTDKKEPEDIQVYVGMGFRNKEKKEKMIKYGVSRIDQHEDFKSGTLKDDISILVTSQRITFNKFIGPVCMPYTPFELEGKLVKVTGLLEIKDDDEVDLKDINNEECKESRSMIHDTTQISAYALGNDSYIGEPGAGLVYKDPHTERFTQVAVVSFLPKACGNDSKLSINTHVFAYMDWIQQAVERSQPGTKLCKKVLGRPEKSEARRRSRIHETLKENREDNDEHFSSSVVLSNTTINVVFRDGTEILNTSDLLRINPNKNNNPEEIDEKPRNNYGKKSNRPGERLERSAPDQNHLPYLPSGPGNERDYSQYYPSQIGISYRDLNTSNPDSTRINNTHFTGNASIGSNGTEASSQAAGNNTRYYPPYPPYYPAYASINDDTFDETDRNISHPQDKCRVYPPPCPGFPGCPPYCPQNPCCCPGYYPPCDCTGYSYTCPTNPCCCKGFYLQGQQKCG</sequence>
<dbReference type="GO" id="GO:0006508">
    <property type="term" value="P:proteolysis"/>
    <property type="evidence" value="ECO:0007669"/>
    <property type="project" value="InterPro"/>
</dbReference>
<dbReference type="AlphaFoldDB" id="A0A9P0MQF9"/>
<accession>A0A9P0MQF9</accession>
<feature type="domain" description="Peptidase S1" evidence="5">
    <location>
        <begin position="32"/>
        <end position="252"/>
    </location>
</feature>
<gene>
    <name evidence="6" type="ORF">NEZAVI_LOCUS10077</name>
</gene>
<feature type="compositionally biased region" description="Basic and acidic residues" evidence="3">
    <location>
        <begin position="266"/>
        <end position="294"/>
    </location>
</feature>
<dbReference type="InterPro" id="IPR043504">
    <property type="entry name" value="Peptidase_S1_PA_chymotrypsin"/>
</dbReference>
<feature type="region of interest" description="Disordered" evidence="3">
    <location>
        <begin position="263"/>
        <end position="295"/>
    </location>
</feature>
<dbReference type="Gene3D" id="2.40.10.10">
    <property type="entry name" value="Trypsin-like serine proteases"/>
    <property type="match status" value="1"/>
</dbReference>
<name>A0A9P0MQF9_NEZVI</name>
<dbReference type="PROSITE" id="PS50240">
    <property type="entry name" value="TRYPSIN_DOM"/>
    <property type="match status" value="1"/>
</dbReference>
<dbReference type="Pfam" id="PF00089">
    <property type="entry name" value="Trypsin"/>
    <property type="match status" value="1"/>
</dbReference>
<evidence type="ECO:0000313" key="7">
    <source>
        <dbReference type="Proteomes" id="UP001152798"/>
    </source>
</evidence>
<dbReference type="SUPFAM" id="SSF50494">
    <property type="entry name" value="Trypsin-like serine proteases"/>
    <property type="match status" value="1"/>
</dbReference>
<feature type="signal peptide" evidence="4">
    <location>
        <begin position="1"/>
        <end position="18"/>
    </location>
</feature>
<comment type="similarity">
    <text evidence="2">Belongs to the peptidase S1 family. CLIP subfamily.</text>
</comment>
<proteinExistence type="inferred from homology"/>
<dbReference type="FunFam" id="2.40.10.10:FF:000068">
    <property type="entry name" value="transmembrane protease serine 2"/>
    <property type="match status" value="1"/>
</dbReference>
<keyword evidence="1" id="KW-1015">Disulfide bond</keyword>
<evidence type="ECO:0000259" key="5">
    <source>
        <dbReference type="PROSITE" id="PS50240"/>
    </source>
</evidence>
<organism evidence="6 7">
    <name type="scientific">Nezara viridula</name>
    <name type="common">Southern green stink bug</name>
    <name type="synonym">Cimex viridulus</name>
    <dbReference type="NCBI Taxonomy" id="85310"/>
    <lineage>
        <taxon>Eukaryota</taxon>
        <taxon>Metazoa</taxon>
        <taxon>Ecdysozoa</taxon>
        <taxon>Arthropoda</taxon>
        <taxon>Hexapoda</taxon>
        <taxon>Insecta</taxon>
        <taxon>Pterygota</taxon>
        <taxon>Neoptera</taxon>
        <taxon>Paraneoptera</taxon>
        <taxon>Hemiptera</taxon>
        <taxon>Heteroptera</taxon>
        <taxon>Panheteroptera</taxon>
        <taxon>Pentatomomorpha</taxon>
        <taxon>Pentatomoidea</taxon>
        <taxon>Pentatomidae</taxon>
        <taxon>Pentatominae</taxon>
        <taxon>Nezara</taxon>
    </lineage>
</organism>
<evidence type="ECO:0000256" key="3">
    <source>
        <dbReference type="SAM" id="MobiDB-lite"/>
    </source>
</evidence>